<evidence type="ECO:0000313" key="6">
    <source>
        <dbReference type="EMBL" id="EFC45737.1"/>
    </source>
</evidence>
<dbReference type="GO" id="GO:0004521">
    <property type="term" value="F:RNA endonuclease activity"/>
    <property type="evidence" value="ECO:0007669"/>
    <property type="project" value="TreeGrafter"/>
</dbReference>
<dbReference type="PANTHER" id="PTHR11203">
    <property type="entry name" value="CLEAVAGE AND POLYADENYLATION SPECIFICITY FACTOR FAMILY MEMBER"/>
    <property type="match status" value="1"/>
</dbReference>
<dbReference type="OMA" id="AGDHRNM"/>
<dbReference type="GO" id="GO:0004527">
    <property type="term" value="F:exonuclease activity"/>
    <property type="evidence" value="ECO:0007669"/>
    <property type="project" value="UniProtKB-KW"/>
</dbReference>
<dbReference type="InterPro" id="IPR001279">
    <property type="entry name" value="Metallo-B-lactamas"/>
</dbReference>
<protein>
    <submittedName>
        <fullName evidence="6">Beta-lactamase family exonuclease</fullName>
    </submittedName>
</protein>
<feature type="compositionally biased region" description="Acidic residues" evidence="2">
    <location>
        <begin position="22"/>
        <end position="34"/>
    </location>
</feature>
<dbReference type="CDD" id="cd16295">
    <property type="entry name" value="TTHA0252-CPSF-like_MBL-fold"/>
    <property type="match status" value="1"/>
</dbReference>
<feature type="region of interest" description="Disordered" evidence="2">
    <location>
        <begin position="49"/>
        <end position="70"/>
    </location>
</feature>
<dbReference type="Proteomes" id="UP000006671">
    <property type="component" value="Unassembled WGS sequence"/>
</dbReference>
<accession>D2VB55</accession>
<name>D2VB55_NAEGR</name>
<dbReference type="InParanoid" id="D2VB55"/>
<evidence type="ECO:0000259" key="4">
    <source>
        <dbReference type="SMART" id="SM00849"/>
    </source>
</evidence>
<dbReference type="PANTHER" id="PTHR11203:SF37">
    <property type="entry name" value="INTEGRATOR COMPLEX SUBUNIT 11"/>
    <property type="match status" value="1"/>
</dbReference>
<dbReference type="InterPro" id="IPR011108">
    <property type="entry name" value="RMMBL"/>
</dbReference>
<dbReference type="Gene3D" id="3.40.50.10890">
    <property type="match status" value="1"/>
</dbReference>
<keyword evidence="6" id="KW-0269">Exonuclease</keyword>
<dbReference type="EMBL" id="GG738861">
    <property type="protein sequence ID" value="EFC45737.1"/>
    <property type="molecule type" value="Genomic_DNA"/>
</dbReference>
<evidence type="ECO:0000259" key="5">
    <source>
        <dbReference type="SMART" id="SM01027"/>
    </source>
</evidence>
<keyword evidence="1" id="KW-0378">Hydrolase</keyword>
<evidence type="ECO:0000256" key="1">
    <source>
        <dbReference type="ARBA" id="ARBA00022801"/>
    </source>
</evidence>
<dbReference type="SMART" id="SM01027">
    <property type="entry name" value="Beta-Casp"/>
    <property type="match status" value="1"/>
</dbReference>
<feature type="compositionally biased region" description="Basic and acidic residues" evidence="2">
    <location>
        <begin position="1"/>
        <end position="14"/>
    </location>
</feature>
<evidence type="ECO:0000256" key="3">
    <source>
        <dbReference type="SAM" id="Phobius"/>
    </source>
</evidence>
<dbReference type="AlphaFoldDB" id="D2VB55"/>
<dbReference type="Pfam" id="PF10996">
    <property type="entry name" value="Beta-Casp"/>
    <property type="match status" value="1"/>
</dbReference>
<dbReference type="OrthoDB" id="10249535at2759"/>
<feature type="transmembrane region" description="Helical" evidence="3">
    <location>
        <begin position="637"/>
        <end position="655"/>
    </location>
</feature>
<dbReference type="InterPro" id="IPR050698">
    <property type="entry name" value="MBL"/>
</dbReference>
<dbReference type="InterPro" id="IPR036866">
    <property type="entry name" value="RibonucZ/Hydroxyglut_hydro"/>
</dbReference>
<gene>
    <name evidence="6" type="ORF">NAEGRDRAFT_79275</name>
</gene>
<dbReference type="SUPFAM" id="SSF56281">
    <property type="entry name" value="Metallo-hydrolase/oxidoreductase"/>
    <property type="match status" value="1"/>
</dbReference>
<reference evidence="6 7" key="1">
    <citation type="journal article" date="2010" name="Cell">
        <title>The genome of Naegleria gruberi illuminates early eukaryotic versatility.</title>
        <authorList>
            <person name="Fritz-Laylin L.K."/>
            <person name="Prochnik S.E."/>
            <person name="Ginger M.L."/>
            <person name="Dacks J.B."/>
            <person name="Carpenter M.L."/>
            <person name="Field M.C."/>
            <person name="Kuo A."/>
            <person name="Paredez A."/>
            <person name="Chapman J."/>
            <person name="Pham J."/>
            <person name="Shu S."/>
            <person name="Neupane R."/>
            <person name="Cipriano M."/>
            <person name="Mancuso J."/>
            <person name="Tu H."/>
            <person name="Salamov A."/>
            <person name="Lindquist E."/>
            <person name="Shapiro H."/>
            <person name="Lucas S."/>
            <person name="Grigoriev I.V."/>
            <person name="Cande W.Z."/>
            <person name="Fulton C."/>
            <person name="Rokhsar D.S."/>
            <person name="Dawson S.C."/>
        </authorList>
    </citation>
    <scope>NUCLEOTIDE SEQUENCE [LARGE SCALE GENOMIC DNA]</scope>
    <source>
        <strain evidence="6 7">NEG-M</strain>
    </source>
</reference>
<dbReference type="eggNOG" id="KOG1136">
    <property type="taxonomic scope" value="Eukaryota"/>
</dbReference>
<dbReference type="STRING" id="5762.D2VB55"/>
<feature type="domain" description="Metallo-beta-lactamase" evidence="4">
    <location>
        <begin position="130"/>
        <end position="366"/>
    </location>
</feature>
<feature type="region of interest" description="Disordered" evidence="2">
    <location>
        <begin position="1"/>
        <end position="35"/>
    </location>
</feature>
<dbReference type="Pfam" id="PF16661">
    <property type="entry name" value="Lactamase_B_6"/>
    <property type="match status" value="1"/>
</dbReference>
<dbReference type="InterPro" id="IPR022712">
    <property type="entry name" value="Beta_Casp"/>
</dbReference>
<evidence type="ECO:0000313" key="7">
    <source>
        <dbReference type="Proteomes" id="UP000006671"/>
    </source>
</evidence>
<keyword evidence="7" id="KW-1185">Reference proteome</keyword>
<proteinExistence type="predicted"/>
<dbReference type="KEGG" id="ngr:NAEGRDRAFT_79275"/>
<keyword evidence="3" id="KW-0812">Transmembrane</keyword>
<keyword evidence="6" id="KW-0540">Nuclease</keyword>
<feature type="compositionally biased region" description="Basic and acidic residues" evidence="2">
    <location>
        <begin position="49"/>
        <end position="60"/>
    </location>
</feature>
<dbReference type="VEuPathDB" id="AmoebaDB:NAEGRDRAFT_79275"/>
<keyword evidence="3" id="KW-1133">Transmembrane helix</keyword>
<dbReference type="RefSeq" id="XP_002678481.1">
    <property type="nucleotide sequence ID" value="XM_002678435.1"/>
</dbReference>
<sequence length="658" mass="74070">MSKQELQETIEKSTSKTAADESSFEEEEHEDITADEQVLQDFYKKEAQIKQATKPKEEKPVAASTYEDQGEGAHMIEMPLDKTKLSKTDIRSLHKDEVKQARKELDKLPKPQTFPNHAEISFFGASGTVTGSKHMITYGSLNALIDCGMYQGLKELRERNWKLISSSKPVETMCDAIIITHSHLDHTGYLPRMVALGFTGPIYMTEQTFNLTKLILLDSARLQEEDAHYANHKETTKHEVALPLYSEEDVLNCFKLVRTVKYGEKIVVKSRLDEDKFSFKYFNAGHLLGSSFVEITLDTKEKIIFSGDLGTFHTSTPMQQQPQLPMGADYVICEATYGGKSHIDFATGRAAEDQDYIIETKVKPALKQAVEHIVENDGVILIPAFAIGRSQTIAYHLLKMMREKEIPTLPVHMNSPMSVEALDFYQQYLLDEHQKDAHEILRDVICHNSAKESKELHKKLKDGYSKCVIISSSGMMTGGRCLFHFEELAPHEKNVLLLSGFQAEGTRGRDLLNGVRDIKLLGKTVNVKCQVMQVQGLSAHGDTDDVIKWIEAAKNPKPKMVFVVHGEPTSLRSMAREICVELDVNALVPKRGTTFHMRTELSFSHSRRASVVSTNNSLQDVISSNMPDIPKLGKTNMVHVMYAGIILIAFIAFLLRFF</sequence>
<evidence type="ECO:0000256" key="2">
    <source>
        <dbReference type="SAM" id="MobiDB-lite"/>
    </source>
</evidence>
<keyword evidence="3" id="KW-0472">Membrane</keyword>
<dbReference type="Gene3D" id="3.60.15.10">
    <property type="entry name" value="Ribonuclease Z/Hydroxyacylglutathione hydrolase-like"/>
    <property type="match status" value="1"/>
</dbReference>
<dbReference type="Pfam" id="PF07521">
    <property type="entry name" value="RMMBL"/>
    <property type="match status" value="1"/>
</dbReference>
<dbReference type="SMART" id="SM00849">
    <property type="entry name" value="Lactamase_B"/>
    <property type="match status" value="1"/>
</dbReference>
<feature type="domain" description="Beta-Casp" evidence="5">
    <location>
        <begin position="390"/>
        <end position="511"/>
    </location>
</feature>
<dbReference type="GeneID" id="8849422"/>
<organism evidence="7">
    <name type="scientific">Naegleria gruberi</name>
    <name type="common">Amoeba</name>
    <dbReference type="NCBI Taxonomy" id="5762"/>
    <lineage>
        <taxon>Eukaryota</taxon>
        <taxon>Discoba</taxon>
        <taxon>Heterolobosea</taxon>
        <taxon>Tetramitia</taxon>
        <taxon>Eutetramitia</taxon>
        <taxon>Vahlkampfiidae</taxon>
        <taxon>Naegleria</taxon>
    </lineage>
</organism>